<dbReference type="Proteomes" id="UP000520592">
    <property type="component" value="Unassembled WGS sequence"/>
</dbReference>
<evidence type="ECO:0000313" key="2">
    <source>
        <dbReference type="Proteomes" id="UP000520592"/>
    </source>
</evidence>
<dbReference type="RefSeq" id="WP_177063786.1">
    <property type="nucleotide sequence ID" value="NZ_JACAPS010000083.1"/>
</dbReference>
<name>A0A7Y7YIT1_9PSED</name>
<reference evidence="1 2" key="1">
    <citation type="submission" date="2020-04" db="EMBL/GenBank/DDBJ databases">
        <title>Molecular characterization of pseudomonads from Agaricus bisporus reveal novel blotch 2 pathogens in Western Europe.</title>
        <authorList>
            <person name="Taparia T."/>
            <person name="Krijger M."/>
            <person name="Haynes E."/>
            <person name="Elpinstone J.G."/>
            <person name="Noble R."/>
            <person name="Van Der Wolf J."/>
        </authorList>
    </citation>
    <scope>NUCLEOTIDE SEQUENCE [LARGE SCALE GENOMIC DNA]</scope>
    <source>
        <strain evidence="1 2">IPO3737</strain>
    </source>
</reference>
<proteinExistence type="predicted"/>
<dbReference type="AlphaFoldDB" id="A0A7Y7YIT1"/>
<comment type="caution">
    <text evidence="1">The sequence shown here is derived from an EMBL/GenBank/DDBJ whole genome shotgun (WGS) entry which is preliminary data.</text>
</comment>
<protein>
    <submittedName>
        <fullName evidence="1">Uncharacterized protein</fullName>
    </submittedName>
</protein>
<organism evidence="1 2">
    <name type="scientific">Pseudomonas gingeri</name>
    <dbReference type="NCBI Taxonomy" id="117681"/>
    <lineage>
        <taxon>Bacteria</taxon>
        <taxon>Pseudomonadati</taxon>
        <taxon>Pseudomonadota</taxon>
        <taxon>Gammaproteobacteria</taxon>
        <taxon>Pseudomonadales</taxon>
        <taxon>Pseudomonadaceae</taxon>
        <taxon>Pseudomonas</taxon>
    </lineage>
</organism>
<sequence>MEEELGRPLTALEEKTLYNNATTVEIPRDVHIDGRTFGGKNTPAQIQQDAFDLCGAVCRDTDALRGNLTVRGYDPKLIDETIGAIIERNRQLGVIK</sequence>
<evidence type="ECO:0000313" key="1">
    <source>
        <dbReference type="EMBL" id="NWC37307.1"/>
    </source>
</evidence>
<accession>A0A7Y7YIT1</accession>
<dbReference type="EMBL" id="JACAQD010000064">
    <property type="protein sequence ID" value="NWC37307.1"/>
    <property type="molecule type" value="Genomic_DNA"/>
</dbReference>
<gene>
    <name evidence="1" type="ORF">HX876_33675</name>
</gene>